<proteinExistence type="predicted"/>
<keyword evidence="1" id="KW-0472">Membrane</keyword>
<dbReference type="RefSeq" id="XP_011773090.1">
    <property type="nucleotide sequence ID" value="XM_011774788.1"/>
</dbReference>
<dbReference type="AlphaFoldDB" id="C9ZMC9"/>
<sequence length="109" mass="12226">MGMHMATLVGSVYYSYFFFLMGVVVIALRFLYFSRRGGVFCLFSVLVCLFGYSWRSVKQWGVKHKTEGSREAKESARRLEALAPVFHTALWCGGTSTSSPPCALLLNNI</sequence>
<gene>
    <name evidence="2" type="ORF">TbgDal_IV4970</name>
</gene>
<evidence type="ECO:0000256" key="1">
    <source>
        <dbReference type="SAM" id="Phobius"/>
    </source>
</evidence>
<feature type="transmembrane region" description="Helical" evidence="1">
    <location>
        <begin position="37"/>
        <end position="54"/>
    </location>
</feature>
<dbReference type="Proteomes" id="UP000002316">
    <property type="component" value="Chromosome 4"/>
</dbReference>
<name>C9ZMC9_TRYB9</name>
<accession>C9ZMC9</accession>
<dbReference type="EMBL" id="FN554967">
    <property type="protein sequence ID" value="CBH10802.1"/>
    <property type="molecule type" value="Genomic_DNA"/>
</dbReference>
<evidence type="ECO:0000313" key="2">
    <source>
        <dbReference type="EMBL" id="CBH10802.1"/>
    </source>
</evidence>
<organism evidence="2 3">
    <name type="scientific">Trypanosoma brucei gambiense (strain MHOM/CI/86/DAL972)</name>
    <dbReference type="NCBI Taxonomy" id="679716"/>
    <lineage>
        <taxon>Eukaryota</taxon>
        <taxon>Discoba</taxon>
        <taxon>Euglenozoa</taxon>
        <taxon>Kinetoplastea</taxon>
        <taxon>Metakinetoplastina</taxon>
        <taxon>Trypanosomatida</taxon>
        <taxon>Trypanosomatidae</taxon>
        <taxon>Trypanosoma</taxon>
    </lineage>
</organism>
<dbReference type="GeneID" id="23859950"/>
<protein>
    <submittedName>
        <fullName evidence="2">Uncharacterized protein</fullName>
    </submittedName>
</protein>
<keyword evidence="1" id="KW-1133">Transmembrane helix</keyword>
<reference evidence="3" key="1">
    <citation type="journal article" date="2010" name="PLoS Negl. Trop. Dis.">
        <title>The genome sequence of Trypanosoma brucei gambiense, causative agent of chronic human african trypanosomiasis.</title>
        <authorList>
            <person name="Jackson A.P."/>
            <person name="Sanders M."/>
            <person name="Berry A."/>
            <person name="McQuillan J."/>
            <person name="Aslett M.A."/>
            <person name="Quail M.A."/>
            <person name="Chukualim B."/>
            <person name="Capewell P."/>
            <person name="MacLeod A."/>
            <person name="Melville S.E."/>
            <person name="Gibson W."/>
            <person name="Barry J.D."/>
            <person name="Berriman M."/>
            <person name="Hertz-Fowler C."/>
        </authorList>
    </citation>
    <scope>NUCLEOTIDE SEQUENCE [LARGE SCALE GENOMIC DNA]</scope>
    <source>
        <strain evidence="3">MHOM/CI/86/DAL972</strain>
    </source>
</reference>
<dbReference type="KEGG" id="tbg:TbgDal_IV4970"/>
<evidence type="ECO:0000313" key="3">
    <source>
        <dbReference type="Proteomes" id="UP000002316"/>
    </source>
</evidence>
<feature type="transmembrane region" description="Helical" evidence="1">
    <location>
        <begin position="12"/>
        <end position="31"/>
    </location>
</feature>
<keyword evidence="1" id="KW-0812">Transmembrane</keyword>